<evidence type="ECO:0000256" key="3">
    <source>
        <dbReference type="RuleBase" id="RU000363"/>
    </source>
</evidence>
<dbReference type="InterPro" id="IPR002347">
    <property type="entry name" value="SDR_fam"/>
</dbReference>
<reference evidence="5" key="1">
    <citation type="journal article" date="2016" name="Environ. Microbiol.">
        <title>The complete genome of a viable archaeum isolated from 123-million-year-old rock salt.</title>
        <authorList>
            <person name="Jaakkola S.T."/>
            <person name="Pfeiffer F."/>
            <person name="Ravantti J.J."/>
            <person name="Guo Q."/>
            <person name="Liu Y."/>
            <person name="Chen X."/>
            <person name="Ma H."/>
            <person name="Yang C."/>
            <person name="Oksanen H.M."/>
            <person name="Bamford D.H."/>
        </authorList>
    </citation>
    <scope>NUCLEOTIDE SEQUENCE</scope>
    <source>
        <strain evidence="5">JI20-1</strain>
        <plasmid evidence="5">Plasmid pSTJ002</plasmid>
    </source>
</reference>
<dbReference type="GO" id="GO:0016020">
    <property type="term" value="C:membrane"/>
    <property type="evidence" value="ECO:0007669"/>
    <property type="project" value="TreeGrafter"/>
</dbReference>
<dbReference type="RefSeq" id="WP_197570667.1">
    <property type="nucleotide sequence ID" value="NZ_LN831304.1"/>
</dbReference>
<protein>
    <submittedName>
        <fullName evidence="4">Probable oxidoreductase (Short-chain dehydrogenase family)</fullName>
        <ecNumber evidence="4">1.1.1.-</ecNumber>
    </submittedName>
</protein>
<dbReference type="PRINTS" id="PR00080">
    <property type="entry name" value="SDRFAMILY"/>
</dbReference>
<dbReference type="NCBIfam" id="NF004826">
    <property type="entry name" value="PRK06182.1"/>
    <property type="match status" value="1"/>
</dbReference>
<dbReference type="KEGG" id="hhb:Hhub_5176"/>
<name>A0A0U5H5L6_9EURY</name>
<keyword evidence="2 4" id="KW-0560">Oxidoreductase</keyword>
<gene>
    <name evidence="4" type="ORF">HHUB_5176</name>
</gene>
<dbReference type="EC" id="1.1.1.-" evidence="4"/>
<dbReference type="PANTHER" id="PTHR44196:SF1">
    <property type="entry name" value="DEHYDROGENASE_REDUCTASE SDR FAMILY MEMBER 7B"/>
    <property type="match status" value="1"/>
</dbReference>
<dbReference type="FunFam" id="3.40.50.720:FF:000084">
    <property type="entry name" value="Short-chain dehydrogenase reductase"/>
    <property type="match status" value="1"/>
</dbReference>
<dbReference type="InterPro" id="IPR036291">
    <property type="entry name" value="NAD(P)-bd_dom_sf"/>
</dbReference>
<comment type="similarity">
    <text evidence="1 3">Belongs to the short-chain dehydrogenases/reductases (SDR) family.</text>
</comment>
<dbReference type="PANTHER" id="PTHR44196">
    <property type="entry name" value="DEHYDROGENASE/REDUCTASE SDR FAMILY MEMBER 7B"/>
    <property type="match status" value="1"/>
</dbReference>
<dbReference type="Proteomes" id="UP000066737">
    <property type="component" value="Plasmid pSTJ002"/>
</dbReference>
<dbReference type="OrthoDB" id="281764at2157"/>
<keyword evidence="5" id="KW-1185">Reference proteome</keyword>
<dbReference type="PRINTS" id="PR00081">
    <property type="entry name" value="GDHRDH"/>
</dbReference>
<sequence length="278" mass="30232">MPSLTDQVAIITGASSGIGEATAVELAEEGASVVLAARREERLETVADRIKSNGGDALVAPTDITDDGDIVSLVETVQDEFGRIDIIVNNAGFGLYGSVEETPLEDARYQLEVNLFGQARLTQLVIPGMRERGYGKIINISSSGGKVWAPLGAWYHASKHAVEGFSDCLRYELDPHGIDVVIIEPGAIDTEWGEIAVENLREYSADGPYAELAESYIEATQDVDFSSEPEAVANTITDAVRSNSPKNRYTVGIDAKLMIPLRRFGGDRLYDRIIDYQF</sequence>
<evidence type="ECO:0000256" key="1">
    <source>
        <dbReference type="ARBA" id="ARBA00006484"/>
    </source>
</evidence>
<dbReference type="GeneID" id="32029174"/>
<dbReference type="GO" id="GO:0016491">
    <property type="term" value="F:oxidoreductase activity"/>
    <property type="evidence" value="ECO:0007669"/>
    <property type="project" value="UniProtKB-KW"/>
</dbReference>
<geneLocation type="plasmid" evidence="5">
    <name>pSTJ002</name>
</geneLocation>
<dbReference type="SUPFAM" id="SSF51735">
    <property type="entry name" value="NAD(P)-binding Rossmann-fold domains"/>
    <property type="match status" value="1"/>
</dbReference>
<dbReference type="Pfam" id="PF00106">
    <property type="entry name" value="adh_short"/>
    <property type="match status" value="1"/>
</dbReference>
<accession>A0A0U5H5L6</accession>
<organism evidence="4 5">
    <name type="scientific">Halobacterium hubeiense</name>
    <dbReference type="NCBI Taxonomy" id="1407499"/>
    <lineage>
        <taxon>Archaea</taxon>
        <taxon>Methanobacteriati</taxon>
        <taxon>Methanobacteriota</taxon>
        <taxon>Stenosarchaea group</taxon>
        <taxon>Halobacteria</taxon>
        <taxon>Halobacteriales</taxon>
        <taxon>Halobacteriaceae</taxon>
        <taxon>Halobacterium</taxon>
    </lineage>
</organism>
<dbReference type="AlphaFoldDB" id="A0A0U5H5L6"/>
<proteinExistence type="inferred from homology"/>
<dbReference type="CDD" id="cd05374">
    <property type="entry name" value="17beta-HSD-like_SDR_c"/>
    <property type="match status" value="1"/>
</dbReference>
<dbReference type="Gene3D" id="3.40.50.720">
    <property type="entry name" value="NAD(P)-binding Rossmann-like Domain"/>
    <property type="match status" value="1"/>
</dbReference>
<dbReference type="EMBL" id="LN831304">
    <property type="protein sequence ID" value="CQH64762.1"/>
    <property type="molecule type" value="Genomic_DNA"/>
</dbReference>
<evidence type="ECO:0000313" key="5">
    <source>
        <dbReference type="Proteomes" id="UP000066737"/>
    </source>
</evidence>
<evidence type="ECO:0000256" key="2">
    <source>
        <dbReference type="ARBA" id="ARBA00023002"/>
    </source>
</evidence>
<evidence type="ECO:0000313" key="4">
    <source>
        <dbReference type="EMBL" id="CQH64762.1"/>
    </source>
</evidence>